<evidence type="ECO:0000313" key="3">
    <source>
        <dbReference type="Proteomes" id="UP001597034"/>
    </source>
</evidence>
<keyword evidence="3" id="KW-1185">Reference proteome</keyword>
<accession>A0ABD6DFE8</accession>
<proteinExistence type="predicted"/>
<sequence>MQPESTAAHGIAADYVDFELDRTYDGTHRVRTGIYDDVDGDGEFDPGTDERCRMEGSNTASEERVLNFSDASERLGLL</sequence>
<reference evidence="2 3" key="1">
    <citation type="journal article" date="2019" name="Int. J. Syst. Evol. Microbiol.">
        <title>The Global Catalogue of Microorganisms (GCM) 10K type strain sequencing project: providing services to taxonomists for standard genome sequencing and annotation.</title>
        <authorList>
            <consortium name="The Broad Institute Genomics Platform"/>
            <consortium name="The Broad Institute Genome Sequencing Center for Infectious Disease"/>
            <person name="Wu L."/>
            <person name="Ma J."/>
        </authorList>
    </citation>
    <scope>NUCLEOTIDE SEQUENCE [LARGE SCALE GENOMIC DNA]</scope>
    <source>
        <strain evidence="2 3">CGMCC 1.10390</strain>
    </source>
</reference>
<dbReference type="AlphaFoldDB" id="A0ABD6DFE8"/>
<dbReference type="EMBL" id="JBHUDO010000001">
    <property type="protein sequence ID" value="MFD1644741.1"/>
    <property type="molecule type" value="Genomic_DNA"/>
</dbReference>
<dbReference type="RefSeq" id="WP_256399995.1">
    <property type="nucleotide sequence ID" value="NZ_JANHJR010000002.1"/>
</dbReference>
<dbReference type="Proteomes" id="UP001597034">
    <property type="component" value="Unassembled WGS sequence"/>
</dbReference>
<comment type="caution">
    <text evidence="2">The sequence shown here is derived from an EMBL/GenBank/DDBJ whole genome shotgun (WGS) entry which is preliminary data.</text>
</comment>
<evidence type="ECO:0000256" key="1">
    <source>
        <dbReference type="SAM" id="MobiDB-lite"/>
    </source>
</evidence>
<feature type="region of interest" description="Disordered" evidence="1">
    <location>
        <begin position="39"/>
        <end position="65"/>
    </location>
</feature>
<name>A0ABD6DFE8_9EURY</name>
<evidence type="ECO:0000313" key="2">
    <source>
        <dbReference type="EMBL" id="MFD1644741.1"/>
    </source>
</evidence>
<protein>
    <submittedName>
        <fullName evidence="2">Uncharacterized protein</fullName>
    </submittedName>
</protein>
<organism evidence="2 3">
    <name type="scientific">Haloarchaeobius litoreus</name>
    <dbReference type="NCBI Taxonomy" id="755306"/>
    <lineage>
        <taxon>Archaea</taxon>
        <taxon>Methanobacteriati</taxon>
        <taxon>Methanobacteriota</taxon>
        <taxon>Stenosarchaea group</taxon>
        <taxon>Halobacteria</taxon>
        <taxon>Halobacteriales</taxon>
        <taxon>Halorubellaceae</taxon>
        <taxon>Haloarchaeobius</taxon>
    </lineage>
</organism>
<gene>
    <name evidence="2" type="ORF">ACFSBL_03505</name>
</gene>